<dbReference type="CDD" id="cd00116">
    <property type="entry name" value="LRR_RI"/>
    <property type="match status" value="1"/>
</dbReference>
<evidence type="ECO:0000259" key="5">
    <source>
        <dbReference type="Pfam" id="PF07834"/>
    </source>
</evidence>
<dbReference type="InterPro" id="IPR001611">
    <property type="entry name" value="Leu-rich_rpt"/>
</dbReference>
<dbReference type="GO" id="GO:0031267">
    <property type="term" value="F:small GTPase binding"/>
    <property type="evidence" value="ECO:0007669"/>
    <property type="project" value="TreeGrafter"/>
</dbReference>
<feature type="compositionally biased region" description="Acidic residues" evidence="4">
    <location>
        <begin position="363"/>
        <end position="384"/>
    </location>
</feature>
<reference evidence="6 7" key="1">
    <citation type="journal article" date="2017" name="Curr. Biol.">
        <title>The Evolution of Venom by Co-option of Single-Copy Genes.</title>
        <authorList>
            <person name="Martinson E.O."/>
            <person name="Mrinalini"/>
            <person name="Kelkar Y.D."/>
            <person name="Chang C.H."/>
            <person name="Werren J.H."/>
        </authorList>
    </citation>
    <scope>NUCLEOTIDE SEQUENCE [LARGE SCALE GENOMIC DNA]</scope>
    <source>
        <strain evidence="6 7">Alberta</strain>
        <tissue evidence="6">Whole body</tissue>
    </source>
</reference>
<dbReference type="Gene3D" id="3.80.10.10">
    <property type="entry name" value="Ribonuclease Inhibitor"/>
    <property type="match status" value="1"/>
</dbReference>
<dbReference type="Proteomes" id="UP000215335">
    <property type="component" value="Unassembled WGS sequence"/>
</dbReference>
<dbReference type="GO" id="GO:0007165">
    <property type="term" value="P:signal transduction"/>
    <property type="evidence" value="ECO:0007669"/>
    <property type="project" value="InterPro"/>
</dbReference>
<keyword evidence="3" id="KW-0677">Repeat</keyword>
<feature type="domain" description="Ran-GTPase activating protein 1 C-terminal" evidence="5">
    <location>
        <begin position="393"/>
        <end position="582"/>
    </location>
</feature>
<dbReference type="PANTHER" id="PTHR24113:SF12">
    <property type="entry name" value="RAN GTPASE-ACTIVATING PROTEIN 1"/>
    <property type="match status" value="1"/>
</dbReference>
<dbReference type="OrthoDB" id="184583at2759"/>
<dbReference type="InterPro" id="IPR009109">
    <property type="entry name" value="Ran_GTPase_activating_1_C"/>
</dbReference>
<keyword evidence="7" id="KW-1185">Reference proteome</keyword>
<dbReference type="InterPro" id="IPR027038">
    <property type="entry name" value="RanGap"/>
</dbReference>
<dbReference type="AlphaFoldDB" id="A0A232FKE5"/>
<dbReference type="InterPro" id="IPR032675">
    <property type="entry name" value="LRR_dom_sf"/>
</dbReference>
<dbReference type="EMBL" id="NNAY01000075">
    <property type="protein sequence ID" value="OXU31226.1"/>
    <property type="molecule type" value="Genomic_DNA"/>
</dbReference>
<dbReference type="STRING" id="543379.A0A232FKE5"/>
<dbReference type="GO" id="GO:0005096">
    <property type="term" value="F:GTPase activator activity"/>
    <property type="evidence" value="ECO:0007669"/>
    <property type="project" value="UniProtKB-KW"/>
</dbReference>
<dbReference type="GO" id="GO:0005829">
    <property type="term" value="C:cytosol"/>
    <property type="evidence" value="ECO:0007669"/>
    <property type="project" value="TreeGrafter"/>
</dbReference>
<organism evidence="6 7">
    <name type="scientific">Trichomalopsis sarcophagae</name>
    <dbReference type="NCBI Taxonomy" id="543379"/>
    <lineage>
        <taxon>Eukaryota</taxon>
        <taxon>Metazoa</taxon>
        <taxon>Ecdysozoa</taxon>
        <taxon>Arthropoda</taxon>
        <taxon>Hexapoda</taxon>
        <taxon>Insecta</taxon>
        <taxon>Pterygota</taxon>
        <taxon>Neoptera</taxon>
        <taxon>Endopterygota</taxon>
        <taxon>Hymenoptera</taxon>
        <taxon>Apocrita</taxon>
        <taxon>Proctotrupomorpha</taxon>
        <taxon>Chalcidoidea</taxon>
        <taxon>Pteromalidae</taxon>
        <taxon>Pteromalinae</taxon>
        <taxon>Trichomalopsis</taxon>
    </lineage>
</organism>
<feature type="region of interest" description="Disordered" evidence="4">
    <location>
        <begin position="357"/>
        <end position="403"/>
    </location>
</feature>
<gene>
    <name evidence="6" type="ORF">TSAR_014760</name>
</gene>
<dbReference type="PANTHER" id="PTHR24113">
    <property type="entry name" value="RAN GTPASE-ACTIVATING PROTEIN 1"/>
    <property type="match status" value="1"/>
</dbReference>
<name>A0A232FKE5_9HYME</name>
<dbReference type="SMART" id="SM00368">
    <property type="entry name" value="LRR_RI"/>
    <property type="match status" value="9"/>
</dbReference>
<evidence type="ECO:0000313" key="7">
    <source>
        <dbReference type="Proteomes" id="UP000215335"/>
    </source>
</evidence>
<protein>
    <recommendedName>
        <fullName evidence="5">Ran-GTPase activating protein 1 C-terminal domain-containing protein</fullName>
    </recommendedName>
</protein>
<evidence type="ECO:0000256" key="1">
    <source>
        <dbReference type="ARBA" id="ARBA00022468"/>
    </source>
</evidence>
<proteinExistence type="predicted"/>
<dbReference type="GO" id="GO:0048471">
    <property type="term" value="C:perinuclear region of cytoplasm"/>
    <property type="evidence" value="ECO:0007669"/>
    <property type="project" value="TreeGrafter"/>
</dbReference>
<evidence type="ECO:0000313" key="6">
    <source>
        <dbReference type="EMBL" id="OXU31226.1"/>
    </source>
</evidence>
<accession>A0A232FKE5</accession>
<dbReference type="GO" id="GO:0006913">
    <property type="term" value="P:nucleocytoplasmic transport"/>
    <property type="evidence" value="ECO:0007669"/>
    <property type="project" value="TreeGrafter"/>
</dbReference>
<keyword evidence="1" id="KW-0343">GTPase activation</keyword>
<dbReference type="SUPFAM" id="SSF69099">
    <property type="entry name" value="Ran-GTPase activating protein 1 (RanGAP1), C-terminal domain"/>
    <property type="match status" value="1"/>
</dbReference>
<evidence type="ECO:0000256" key="2">
    <source>
        <dbReference type="ARBA" id="ARBA00022614"/>
    </source>
</evidence>
<evidence type="ECO:0000256" key="4">
    <source>
        <dbReference type="SAM" id="MobiDB-lite"/>
    </source>
</evidence>
<dbReference type="Pfam" id="PF13516">
    <property type="entry name" value="LRR_6"/>
    <property type="match status" value="5"/>
</dbReference>
<evidence type="ECO:0000256" key="3">
    <source>
        <dbReference type="ARBA" id="ARBA00022737"/>
    </source>
</evidence>
<comment type="caution">
    <text evidence="6">The sequence shown here is derived from an EMBL/GenBank/DDBJ whole genome shotgun (WGS) entry which is preliminary data.</text>
</comment>
<keyword evidence="2" id="KW-0433">Leucine-rich repeat</keyword>
<dbReference type="SUPFAM" id="SSF52047">
    <property type="entry name" value="RNI-like"/>
    <property type="match status" value="1"/>
</dbReference>
<dbReference type="GO" id="GO:0005634">
    <property type="term" value="C:nucleus"/>
    <property type="evidence" value="ECO:0007669"/>
    <property type="project" value="TreeGrafter"/>
</dbReference>
<dbReference type="Gene3D" id="1.25.40.200">
    <property type="entry name" value="Ran-GTPase activating protein 1, C-terminal domain"/>
    <property type="match status" value="1"/>
</dbReference>
<dbReference type="InterPro" id="IPR036720">
    <property type="entry name" value="RanGAP1_C_sf"/>
</dbReference>
<sequence length="588" mass="64220">MSSFNFNAIGNSLKEASQKTEGTGVSFAGKSLKLNTEDDAKQVSEAIEKCKNMEYLDLEGNTLGPDAAKGISKAIEKNGTKLKRALWKDMFTGRMKDEIPVALEHLGRGLCAAGTQLVELDLSDNAFGPIGVKGLADLLRSSSCYTLKELRLNNNGLGITGGKMLAKALMDCHNNSMRDTSKPFGLKVFIAGRNRLENEGATALAEVFRTLTSLEEVVMPQNGIYHVGISALANGLSANQGLRILNLNDNTVGPKGAQALADVLHNFSCLERLNLGDCLLKTRGAVVLADALGINGNHPSLTELNLSFNEIKIRGAGSIADAMADKTQLTTLILDGNAFGEEGRAILVETLKNSDRIESLGTLDEDEDDDEGESEDEDEDESENDETKSEVDEDEENNVSVKKQVEKPVSRVITVEEFLKTPTGENFLLMQGDKAQSFIDHIRNLSQPDSEDQTSNVLKVVMKVSALCASGYMDIRQPAEQVTERLYSELFTNAVKNNQIPSLNNALLVCLGLLKGEDKNSSKIDWNLEGCFKALEKVSQRDYFLQQTKDTLKVFIDRPMKPSRTRVVDPFQEAKTSLKAALDRTQST</sequence>
<dbReference type="Pfam" id="PF07834">
    <property type="entry name" value="RanGAP1_C"/>
    <property type="match status" value="1"/>
</dbReference>